<dbReference type="AlphaFoldDB" id="A0A9P6DW87"/>
<evidence type="ECO:0000256" key="2">
    <source>
        <dbReference type="ARBA" id="ARBA00022645"/>
    </source>
</evidence>
<feature type="chain" id="PRO_5040539412" description="Carboxypeptidase" evidence="6">
    <location>
        <begin position="22"/>
        <end position="540"/>
    </location>
</feature>
<evidence type="ECO:0000256" key="4">
    <source>
        <dbReference type="ARBA" id="ARBA00022801"/>
    </source>
</evidence>
<keyword evidence="3 6" id="KW-0645">Protease</keyword>
<dbReference type="GO" id="GO:0004185">
    <property type="term" value="F:serine-type carboxypeptidase activity"/>
    <property type="evidence" value="ECO:0007669"/>
    <property type="project" value="UniProtKB-UniRule"/>
</dbReference>
<evidence type="ECO:0000256" key="6">
    <source>
        <dbReference type="RuleBase" id="RU361156"/>
    </source>
</evidence>
<comment type="similarity">
    <text evidence="1 6">Belongs to the peptidase S10 family.</text>
</comment>
<dbReference type="PROSITE" id="PS00131">
    <property type="entry name" value="CARBOXYPEPT_SER_SER"/>
    <property type="match status" value="1"/>
</dbReference>
<dbReference type="InterPro" id="IPR018202">
    <property type="entry name" value="Ser_caboxypep_ser_AS"/>
</dbReference>
<evidence type="ECO:0000256" key="1">
    <source>
        <dbReference type="ARBA" id="ARBA00009431"/>
    </source>
</evidence>
<feature type="compositionally biased region" description="Low complexity" evidence="7">
    <location>
        <begin position="51"/>
        <end position="61"/>
    </location>
</feature>
<evidence type="ECO:0000256" key="3">
    <source>
        <dbReference type="ARBA" id="ARBA00022670"/>
    </source>
</evidence>
<comment type="caution">
    <text evidence="8">The sequence shown here is derived from an EMBL/GenBank/DDBJ whole genome shotgun (WGS) entry which is preliminary data.</text>
</comment>
<dbReference type="Gene3D" id="3.40.50.1820">
    <property type="entry name" value="alpha/beta hydrolase"/>
    <property type="match status" value="1"/>
</dbReference>
<proteinExistence type="inferred from homology"/>
<dbReference type="EC" id="3.4.16.-" evidence="6"/>
<organism evidence="8 9">
    <name type="scientific">Hydnum rufescens UP504</name>
    <dbReference type="NCBI Taxonomy" id="1448309"/>
    <lineage>
        <taxon>Eukaryota</taxon>
        <taxon>Fungi</taxon>
        <taxon>Dikarya</taxon>
        <taxon>Basidiomycota</taxon>
        <taxon>Agaricomycotina</taxon>
        <taxon>Agaricomycetes</taxon>
        <taxon>Cantharellales</taxon>
        <taxon>Hydnaceae</taxon>
        <taxon>Hydnum</taxon>
    </lineage>
</organism>
<dbReference type="SUPFAM" id="SSF53474">
    <property type="entry name" value="alpha/beta-Hydrolases"/>
    <property type="match status" value="1"/>
</dbReference>
<dbReference type="PRINTS" id="PR00724">
    <property type="entry name" value="CRBOXYPTASEC"/>
</dbReference>
<protein>
    <recommendedName>
        <fullName evidence="6">Carboxypeptidase</fullName>
        <ecNumber evidence="6">3.4.16.-</ecNumber>
    </recommendedName>
</protein>
<keyword evidence="2 6" id="KW-0121">Carboxypeptidase</keyword>
<dbReference type="GO" id="GO:0006508">
    <property type="term" value="P:proteolysis"/>
    <property type="evidence" value="ECO:0007669"/>
    <property type="project" value="UniProtKB-KW"/>
</dbReference>
<accession>A0A9P6DW87</accession>
<keyword evidence="5" id="KW-0325">Glycoprotein</keyword>
<dbReference type="InterPro" id="IPR029058">
    <property type="entry name" value="AB_hydrolase_fold"/>
</dbReference>
<dbReference type="Proteomes" id="UP000886523">
    <property type="component" value="Unassembled WGS sequence"/>
</dbReference>
<feature type="region of interest" description="Disordered" evidence="7">
    <location>
        <begin position="39"/>
        <end position="62"/>
    </location>
</feature>
<name>A0A9P6DW87_9AGAM</name>
<dbReference type="PANTHER" id="PTHR11802">
    <property type="entry name" value="SERINE PROTEASE FAMILY S10 SERINE CARBOXYPEPTIDASE"/>
    <property type="match status" value="1"/>
</dbReference>
<keyword evidence="4 6" id="KW-0378">Hydrolase</keyword>
<evidence type="ECO:0000256" key="7">
    <source>
        <dbReference type="SAM" id="MobiDB-lite"/>
    </source>
</evidence>
<gene>
    <name evidence="8" type="ORF">BS47DRAFT_959181</name>
</gene>
<evidence type="ECO:0000313" key="8">
    <source>
        <dbReference type="EMBL" id="KAF9513489.1"/>
    </source>
</evidence>
<keyword evidence="9" id="KW-1185">Reference proteome</keyword>
<reference evidence="8" key="1">
    <citation type="journal article" date="2020" name="Nat. Commun.">
        <title>Large-scale genome sequencing of mycorrhizal fungi provides insights into the early evolution of symbiotic traits.</title>
        <authorList>
            <person name="Miyauchi S."/>
            <person name="Kiss E."/>
            <person name="Kuo A."/>
            <person name="Drula E."/>
            <person name="Kohler A."/>
            <person name="Sanchez-Garcia M."/>
            <person name="Morin E."/>
            <person name="Andreopoulos B."/>
            <person name="Barry K.W."/>
            <person name="Bonito G."/>
            <person name="Buee M."/>
            <person name="Carver A."/>
            <person name="Chen C."/>
            <person name="Cichocki N."/>
            <person name="Clum A."/>
            <person name="Culley D."/>
            <person name="Crous P.W."/>
            <person name="Fauchery L."/>
            <person name="Girlanda M."/>
            <person name="Hayes R.D."/>
            <person name="Keri Z."/>
            <person name="LaButti K."/>
            <person name="Lipzen A."/>
            <person name="Lombard V."/>
            <person name="Magnuson J."/>
            <person name="Maillard F."/>
            <person name="Murat C."/>
            <person name="Nolan M."/>
            <person name="Ohm R.A."/>
            <person name="Pangilinan J."/>
            <person name="Pereira M.F."/>
            <person name="Perotto S."/>
            <person name="Peter M."/>
            <person name="Pfister S."/>
            <person name="Riley R."/>
            <person name="Sitrit Y."/>
            <person name="Stielow J.B."/>
            <person name="Szollosi G."/>
            <person name="Zifcakova L."/>
            <person name="Stursova M."/>
            <person name="Spatafora J.W."/>
            <person name="Tedersoo L."/>
            <person name="Vaario L.M."/>
            <person name="Yamada A."/>
            <person name="Yan M."/>
            <person name="Wang P."/>
            <person name="Xu J."/>
            <person name="Bruns T."/>
            <person name="Baldrian P."/>
            <person name="Vilgalys R."/>
            <person name="Dunand C."/>
            <person name="Henrissat B."/>
            <person name="Grigoriev I.V."/>
            <person name="Hibbett D."/>
            <person name="Nagy L.G."/>
            <person name="Martin F.M."/>
        </authorList>
    </citation>
    <scope>NUCLEOTIDE SEQUENCE</scope>
    <source>
        <strain evidence="8">UP504</strain>
    </source>
</reference>
<dbReference type="InterPro" id="IPR001563">
    <property type="entry name" value="Peptidase_S10"/>
</dbReference>
<evidence type="ECO:0000256" key="5">
    <source>
        <dbReference type="ARBA" id="ARBA00023180"/>
    </source>
</evidence>
<dbReference type="EMBL" id="MU128971">
    <property type="protein sequence ID" value="KAF9513489.1"/>
    <property type="molecule type" value="Genomic_DNA"/>
</dbReference>
<evidence type="ECO:0000313" key="9">
    <source>
        <dbReference type="Proteomes" id="UP000886523"/>
    </source>
</evidence>
<dbReference type="Pfam" id="PF00450">
    <property type="entry name" value="Peptidase_S10"/>
    <property type="match status" value="2"/>
</dbReference>
<sequence length="540" mass="59989">MREVLRLGLGLLGLAASLSQAFRSPNDIAAIQRDLRAKHGSRSAVQDTAGSSSSNDARSTSTITFSNPKADAYYVNGKTIPDVDFDVGDSWSGLMPISGAKGESRKLFFWFFPAKNVKHLNDLVFWTNGGPGCSSLKGFLQENGPFKWPAGTAKPIPNQWSWTNLTSMLWVEQPVGTGFSQGVPNIHNDDELAAQVAGFLVQFLEVFSELKHKNFYVSGESYAGYYVPYIANYLYEHPGLVPLHLKGIWITDPSLSWDLVQEYIPALPLVHKFEHVWAFNQSFLNELQKRSDACGFTDYSAKYATYPPKGPLPLLPNTFKGTPTFGSIIPECALWDDIFIAALMVNPNFNLYRILDVWPVLWDVLGFPGSFDNVQSPIYFSRVDVQKAIHAPHIDWAVCANNPVFVDGVDNSIPSALSVLPNVIEKSVRTVVLHGGVDFVLIAEGTRIAIQNMTWGGFQGFQKPIAPESLSIEGFGVLGTIHQERKLTYIEVDLSGHMMPQYAPWAAYKSLWYLLGRGELNSTAIDQTLYPNNFELYGTW</sequence>
<dbReference type="OrthoDB" id="443318at2759"/>
<dbReference type="PANTHER" id="PTHR11802:SF479">
    <property type="entry name" value="CARBOXYPEPTIDASE"/>
    <property type="match status" value="1"/>
</dbReference>
<feature type="signal peptide" evidence="6">
    <location>
        <begin position="1"/>
        <end position="21"/>
    </location>
</feature>
<keyword evidence="6" id="KW-0732">Signal</keyword>